<evidence type="ECO:0000313" key="1">
    <source>
        <dbReference type="EMBL" id="EYC05375.1"/>
    </source>
</evidence>
<proteinExistence type="predicted"/>
<evidence type="ECO:0000313" key="2">
    <source>
        <dbReference type="Proteomes" id="UP000024635"/>
    </source>
</evidence>
<comment type="caution">
    <text evidence="1">The sequence shown here is derived from an EMBL/GenBank/DDBJ whole genome shotgun (WGS) entry which is preliminary data.</text>
</comment>
<sequence length="85" mass="9783">MTISLWKKALINTLAGYQQRMNSVIGTQSDSCHVTDNSNFGENFGTLYRFEQRTLRCSNRIHYSELTPTSLRNDPPSCVKLERIK</sequence>
<accession>A0A016TRI0</accession>
<gene>
    <name evidence="1" type="primary">Acey_s0082.g1545</name>
    <name evidence="1" type="ORF">Y032_0082g1545</name>
</gene>
<dbReference type="AlphaFoldDB" id="A0A016TRI0"/>
<name>A0A016TRI0_9BILA</name>
<protein>
    <submittedName>
        <fullName evidence="1">Uncharacterized protein</fullName>
    </submittedName>
</protein>
<keyword evidence="2" id="KW-1185">Reference proteome</keyword>
<reference evidence="2" key="1">
    <citation type="journal article" date="2015" name="Nat. Genet.">
        <title>The genome and transcriptome of the zoonotic hookworm Ancylostoma ceylanicum identify infection-specific gene families.</title>
        <authorList>
            <person name="Schwarz E.M."/>
            <person name="Hu Y."/>
            <person name="Antoshechkin I."/>
            <person name="Miller M.M."/>
            <person name="Sternberg P.W."/>
            <person name="Aroian R.V."/>
        </authorList>
    </citation>
    <scope>NUCLEOTIDE SEQUENCE</scope>
    <source>
        <strain evidence="2">HY135</strain>
    </source>
</reference>
<dbReference type="EMBL" id="JARK01001418">
    <property type="protein sequence ID" value="EYC05375.1"/>
    <property type="molecule type" value="Genomic_DNA"/>
</dbReference>
<organism evidence="1 2">
    <name type="scientific">Ancylostoma ceylanicum</name>
    <dbReference type="NCBI Taxonomy" id="53326"/>
    <lineage>
        <taxon>Eukaryota</taxon>
        <taxon>Metazoa</taxon>
        <taxon>Ecdysozoa</taxon>
        <taxon>Nematoda</taxon>
        <taxon>Chromadorea</taxon>
        <taxon>Rhabditida</taxon>
        <taxon>Rhabditina</taxon>
        <taxon>Rhabditomorpha</taxon>
        <taxon>Strongyloidea</taxon>
        <taxon>Ancylostomatidae</taxon>
        <taxon>Ancylostomatinae</taxon>
        <taxon>Ancylostoma</taxon>
    </lineage>
</organism>
<dbReference type="Proteomes" id="UP000024635">
    <property type="component" value="Unassembled WGS sequence"/>
</dbReference>